<accession>A0A516X0R4</accession>
<dbReference type="RefSeq" id="WP_143905651.1">
    <property type="nucleotide sequence ID" value="NZ_CP041765.1"/>
</dbReference>
<sequence length="138" mass="15172">MTAATAAPAVTIRRRLEWPDTDAAGHQHHSVVMRWAEEAEAELLESIGYATLFGRIPRVVFEAQYLQRLWLRDPVEIRFGIDAVGRTSLTYTFEVEGPQGVAATGRMVVVHTDGNAGGAVPWPDGLRPLLTGEARPPR</sequence>
<reference evidence="1 2" key="2">
    <citation type="submission" date="2019-07" db="EMBL/GenBank/DDBJ databases">
        <authorList>
            <person name="Huang Y."/>
        </authorList>
    </citation>
    <scope>NUCLEOTIDE SEQUENCE [LARGE SCALE GENOMIC DNA]</scope>
    <source>
        <strain evidence="1 2">HY188</strain>
    </source>
</reference>
<dbReference type="AlphaFoldDB" id="A0A516X0R4"/>
<dbReference type="Pfam" id="PF13279">
    <property type="entry name" value="4HBT_2"/>
    <property type="match status" value="1"/>
</dbReference>
<dbReference type="InterPro" id="IPR029069">
    <property type="entry name" value="HotDog_dom_sf"/>
</dbReference>
<dbReference type="KEGG" id="toy:FO059_01150"/>
<dbReference type="SUPFAM" id="SSF54637">
    <property type="entry name" value="Thioesterase/thiol ester dehydrase-isomerase"/>
    <property type="match status" value="1"/>
</dbReference>
<dbReference type="OrthoDB" id="3467114at2"/>
<keyword evidence="2" id="KW-1185">Reference proteome</keyword>
<name>A0A516X0R4_9ACTN</name>
<protein>
    <submittedName>
        <fullName evidence="1">Acyl-CoA thioesterase</fullName>
    </submittedName>
</protein>
<proteinExistence type="predicted"/>
<dbReference type="Gene3D" id="3.10.129.10">
    <property type="entry name" value="Hotdog Thioesterase"/>
    <property type="match status" value="1"/>
</dbReference>
<dbReference type="Proteomes" id="UP000317344">
    <property type="component" value="Chromosome"/>
</dbReference>
<evidence type="ECO:0000313" key="2">
    <source>
        <dbReference type="Proteomes" id="UP000317344"/>
    </source>
</evidence>
<reference evidence="1 2" key="1">
    <citation type="submission" date="2019-07" db="EMBL/GenBank/DDBJ databases">
        <title>Tomitella cavernea sp. nov., an actinomycete isolated from soil.</title>
        <authorList>
            <person name="Cheng J."/>
        </authorList>
    </citation>
    <scope>NUCLEOTIDE SEQUENCE [LARGE SCALE GENOMIC DNA]</scope>
    <source>
        <strain evidence="1 2">HY188</strain>
    </source>
</reference>
<evidence type="ECO:0000313" key="1">
    <source>
        <dbReference type="EMBL" id="QDQ96201.1"/>
    </source>
</evidence>
<gene>
    <name evidence="1" type="ORF">FO059_01150</name>
</gene>
<organism evidence="1 2">
    <name type="scientific">Tomitella fengzijianii</name>
    <dbReference type="NCBI Taxonomy" id="2597660"/>
    <lineage>
        <taxon>Bacteria</taxon>
        <taxon>Bacillati</taxon>
        <taxon>Actinomycetota</taxon>
        <taxon>Actinomycetes</taxon>
        <taxon>Mycobacteriales</taxon>
        <taxon>Tomitella</taxon>
    </lineage>
</organism>
<dbReference type="EMBL" id="CP041765">
    <property type="protein sequence ID" value="QDQ96201.1"/>
    <property type="molecule type" value="Genomic_DNA"/>
</dbReference>
<dbReference type="CDD" id="cd00586">
    <property type="entry name" value="4HBT"/>
    <property type="match status" value="1"/>
</dbReference>